<organism evidence="1 2">
    <name type="scientific">Bacillus pseudomycoides</name>
    <dbReference type="NCBI Taxonomy" id="64104"/>
    <lineage>
        <taxon>Bacteria</taxon>
        <taxon>Bacillati</taxon>
        <taxon>Bacillota</taxon>
        <taxon>Bacilli</taxon>
        <taxon>Bacillales</taxon>
        <taxon>Bacillaceae</taxon>
        <taxon>Bacillus</taxon>
        <taxon>Bacillus cereus group</taxon>
    </lineage>
</organism>
<evidence type="ECO:0000313" key="1">
    <source>
        <dbReference type="EMBL" id="PEM66995.1"/>
    </source>
</evidence>
<gene>
    <name evidence="1" type="ORF">CN613_20605</name>
</gene>
<dbReference type="EMBL" id="NUDP01000081">
    <property type="protein sequence ID" value="PEM66995.1"/>
    <property type="molecule type" value="Genomic_DNA"/>
</dbReference>
<reference evidence="1 2" key="1">
    <citation type="submission" date="2017-09" db="EMBL/GenBank/DDBJ databases">
        <title>Large-scale bioinformatics analysis of Bacillus genomes uncovers conserved roles of natural products in bacterial physiology.</title>
        <authorList>
            <consortium name="Agbiome Team Llc"/>
            <person name="Bleich R.M."/>
            <person name="Grubbs K.J."/>
            <person name="Santa Maria K.C."/>
            <person name="Allen S.E."/>
            <person name="Farag S."/>
            <person name="Shank E.A."/>
            <person name="Bowers A."/>
        </authorList>
    </citation>
    <scope>NUCLEOTIDE SEQUENCE [LARGE SCALE GENOMIC DNA]</scope>
    <source>
        <strain evidence="1 2">AFS009893</strain>
    </source>
</reference>
<proteinExistence type="predicted"/>
<name>A0A2B6JY86_9BACI</name>
<sequence>MDFESAIGFFAMVLPVFLIAFVLRWIRFLYHNSEKQVQQNEKIIELLTEIKKQNEK</sequence>
<protein>
    <recommendedName>
        <fullName evidence="3">DUF4083 domain-containing protein</fullName>
    </recommendedName>
</protein>
<dbReference type="RefSeq" id="WP_097848975.1">
    <property type="nucleotide sequence ID" value="NZ_CP191406.1"/>
</dbReference>
<evidence type="ECO:0008006" key="3">
    <source>
        <dbReference type="Google" id="ProtNLM"/>
    </source>
</evidence>
<comment type="caution">
    <text evidence="1">The sequence shown here is derived from an EMBL/GenBank/DDBJ whole genome shotgun (WGS) entry which is preliminary data.</text>
</comment>
<dbReference type="AlphaFoldDB" id="A0A2B6JY86"/>
<dbReference type="Proteomes" id="UP000219775">
    <property type="component" value="Unassembled WGS sequence"/>
</dbReference>
<accession>A0A2B6JY86</accession>
<evidence type="ECO:0000313" key="2">
    <source>
        <dbReference type="Proteomes" id="UP000219775"/>
    </source>
</evidence>